<organism evidence="10 11">
    <name type="scientific">Hansschlegelia beijingensis</name>
    <dbReference type="NCBI Taxonomy" id="1133344"/>
    <lineage>
        <taxon>Bacteria</taxon>
        <taxon>Pseudomonadati</taxon>
        <taxon>Pseudomonadota</taxon>
        <taxon>Alphaproteobacteria</taxon>
        <taxon>Hyphomicrobiales</taxon>
        <taxon>Methylopilaceae</taxon>
        <taxon>Hansschlegelia</taxon>
    </lineage>
</organism>
<comment type="caution">
    <text evidence="10">The sequence shown here is derived from an EMBL/GenBank/DDBJ whole genome shotgun (WGS) entry which is preliminary data.</text>
</comment>
<dbReference type="NCBIfam" id="TIGR00380">
    <property type="entry name" value="cobal_cbiB"/>
    <property type="match status" value="1"/>
</dbReference>
<dbReference type="GO" id="GO:0016874">
    <property type="term" value="F:ligase activity"/>
    <property type="evidence" value="ECO:0007669"/>
    <property type="project" value="UniProtKB-KW"/>
</dbReference>
<evidence type="ECO:0000256" key="8">
    <source>
        <dbReference type="ARBA" id="ARBA00023136"/>
    </source>
</evidence>
<keyword evidence="10" id="KW-0436">Ligase</keyword>
<keyword evidence="7 9" id="KW-1133">Transmembrane helix</keyword>
<proteinExistence type="inferred from homology"/>
<dbReference type="GO" id="GO:0009236">
    <property type="term" value="P:cobalamin biosynthetic process"/>
    <property type="evidence" value="ECO:0007669"/>
    <property type="project" value="UniProtKB-UniRule"/>
</dbReference>
<dbReference type="Proteomes" id="UP000528964">
    <property type="component" value="Unassembled WGS sequence"/>
</dbReference>
<protein>
    <recommendedName>
        <fullName evidence="9">Cobalamin biosynthesis protein CobD</fullName>
    </recommendedName>
</protein>
<comment type="caution">
    <text evidence="9">Lacks conserved residue(s) required for the propagation of feature annotation.</text>
</comment>
<dbReference type="UniPathway" id="UPA00148"/>
<evidence type="ECO:0000256" key="4">
    <source>
        <dbReference type="ARBA" id="ARBA00022475"/>
    </source>
</evidence>
<dbReference type="Pfam" id="PF03186">
    <property type="entry name" value="CobD_Cbib"/>
    <property type="match status" value="1"/>
</dbReference>
<evidence type="ECO:0000256" key="1">
    <source>
        <dbReference type="ARBA" id="ARBA00004651"/>
    </source>
</evidence>
<evidence type="ECO:0000256" key="7">
    <source>
        <dbReference type="ARBA" id="ARBA00022989"/>
    </source>
</evidence>
<dbReference type="GO" id="GO:0048472">
    <property type="term" value="F:threonine-phosphate decarboxylase activity"/>
    <property type="evidence" value="ECO:0007669"/>
    <property type="project" value="InterPro"/>
</dbReference>
<evidence type="ECO:0000256" key="3">
    <source>
        <dbReference type="ARBA" id="ARBA00006263"/>
    </source>
</evidence>
<evidence type="ECO:0000256" key="6">
    <source>
        <dbReference type="ARBA" id="ARBA00022692"/>
    </source>
</evidence>
<comment type="function">
    <text evidence="9">Converts cobyric acid to cobinamide by the addition of aminopropanol on the F carboxylic group.</text>
</comment>
<evidence type="ECO:0000256" key="5">
    <source>
        <dbReference type="ARBA" id="ARBA00022573"/>
    </source>
</evidence>
<evidence type="ECO:0000256" key="2">
    <source>
        <dbReference type="ARBA" id="ARBA00004953"/>
    </source>
</evidence>
<dbReference type="EMBL" id="JACIDR010000001">
    <property type="protein sequence ID" value="MBB3972388.1"/>
    <property type="molecule type" value="Genomic_DNA"/>
</dbReference>
<evidence type="ECO:0000256" key="9">
    <source>
        <dbReference type="HAMAP-Rule" id="MF_00024"/>
    </source>
</evidence>
<reference evidence="10 11" key="1">
    <citation type="submission" date="2020-08" db="EMBL/GenBank/DDBJ databases">
        <title>Genomic Encyclopedia of Type Strains, Phase IV (KMG-IV): sequencing the most valuable type-strain genomes for metagenomic binning, comparative biology and taxonomic classification.</title>
        <authorList>
            <person name="Goeker M."/>
        </authorList>
    </citation>
    <scope>NUCLEOTIDE SEQUENCE [LARGE SCALE GENOMIC DNA]</scope>
    <source>
        <strain evidence="10 11">DSM 25481</strain>
    </source>
</reference>
<dbReference type="GO" id="GO:0015420">
    <property type="term" value="F:ABC-type vitamin B12 transporter activity"/>
    <property type="evidence" value="ECO:0007669"/>
    <property type="project" value="UniProtKB-UniRule"/>
</dbReference>
<dbReference type="AlphaFoldDB" id="A0A7W6D3A8"/>
<name>A0A7W6D3A8_9HYPH</name>
<dbReference type="InterPro" id="IPR004485">
    <property type="entry name" value="Cobalamin_biosynth_CobD/CbiB"/>
</dbReference>
<keyword evidence="5 9" id="KW-0169">Cobalamin biosynthesis</keyword>
<evidence type="ECO:0000313" key="10">
    <source>
        <dbReference type="EMBL" id="MBB3972388.1"/>
    </source>
</evidence>
<keyword evidence="6 9" id="KW-0812">Transmembrane</keyword>
<feature type="transmembrane region" description="Helical" evidence="9">
    <location>
        <begin position="162"/>
        <end position="183"/>
    </location>
</feature>
<comment type="pathway">
    <text evidence="2 9">Cofactor biosynthesis; adenosylcobalamin biosynthesis.</text>
</comment>
<comment type="similarity">
    <text evidence="3 9">Belongs to the CobD/CbiB family.</text>
</comment>
<keyword evidence="8 9" id="KW-0472">Membrane</keyword>
<dbReference type="RefSeq" id="WP_246397938.1">
    <property type="nucleotide sequence ID" value="NZ_JACIDR010000001.1"/>
</dbReference>
<feature type="transmembrane region" description="Helical" evidence="9">
    <location>
        <begin position="64"/>
        <end position="84"/>
    </location>
</feature>
<dbReference type="HAMAP" id="MF_00024">
    <property type="entry name" value="CobD_CbiB"/>
    <property type="match status" value="1"/>
</dbReference>
<gene>
    <name evidence="9" type="primary">cobD</name>
    <name evidence="10" type="ORF">GGR24_001021</name>
</gene>
<dbReference type="GO" id="GO:0005886">
    <property type="term" value="C:plasma membrane"/>
    <property type="evidence" value="ECO:0007669"/>
    <property type="project" value="UniProtKB-SubCell"/>
</dbReference>
<feature type="transmembrane region" description="Helical" evidence="9">
    <location>
        <begin position="303"/>
        <end position="325"/>
    </location>
</feature>
<accession>A0A7W6D3A8</accession>
<dbReference type="PANTHER" id="PTHR34308:SF1">
    <property type="entry name" value="COBALAMIN BIOSYNTHESIS PROTEIN CBIB"/>
    <property type="match status" value="1"/>
</dbReference>
<sequence length="326" mass="34185">MFLVHNAMVVLIALGLDALIGDPARVWRRLAHPVIVAGAAIGGLDKRLNRLELDERVRRRRGVWALIVLLSGAAAVGFLLTWTFGGLPYGVLIEGTIASILIAQRSLYTHVAAVRAAFEAGGLAAAREAVSMIVGRDPKRLDQAGVSRAAIESCAENFSDGVVAPAFWCLLLGLPGLFAYKALNTADSMIGHKTERHLAFGRASARLDDWTNFIPARLSGLMIVIAAALTGRSAKAALSAMRRDARLHASPNAGWPEAAMGGALGIALGGPRIYSGAVVDDPWMNAGGRETATPSDIAAALKLFCWACLVHAAMIAAILGAASLVV</sequence>
<dbReference type="PANTHER" id="PTHR34308">
    <property type="entry name" value="COBALAMIN BIOSYNTHESIS PROTEIN CBIB"/>
    <property type="match status" value="1"/>
</dbReference>
<keyword evidence="4 9" id="KW-1003">Cell membrane</keyword>
<keyword evidence="11" id="KW-1185">Reference proteome</keyword>
<comment type="subcellular location">
    <subcellularLocation>
        <location evidence="1 9">Cell membrane</location>
        <topology evidence="1 9">Multi-pass membrane protein</topology>
    </subcellularLocation>
</comment>
<evidence type="ECO:0000313" key="11">
    <source>
        <dbReference type="Proteomes" id="UP000528964"/>
    </source>
</evidence>